<reference evidence="1 2" key="1">
    <citation type="journal article" date="2016" name="Nat. Commun.">
        <title>Thousands of microbial genomes shed light on interconnected biogeochemical processes in an aquifer system.</title>
        <authorList>
            <person name="Anantharaman K."/>
            <person name="Brown C.T."/>
            <person name="Hug L.A."/>
            <person name="Sharon I."/>
            <person name="Castelle C.J."/>
            <person name="Probst A.J."/>
            <person name="Thomas B.C."/>
            <person name="Singh A."/>
            <person name="Wilkins M.J."/>
            <person name="Karaoz U."/>
            <person name="Brodie E.L."/>
            <person name="Williams K.H."/>
            <person name="Hubbard S.S."/>
            <person name="Banfield J.F."/>
        </authorList>
    </citation>
    <scope>NUCLEOTIDE SEQUENCE [LARGE SCALE GENOMIC DNA]</scope>
</reference>
<dbReference type="AlphaFoldDB" id="A0A1F5WDJ8"/>
<dbReference type="STRING" id="1798338.A3J56_01905"/>
<dbReference type="Proteomes" id="UP000178406">
    <property type="component" value="Unassembled WGS sequence"/>
</dbReference>
<name>A0A1F5WDJ8_9BACT</name>
<comment type="caution">
    <text evidence="1">The sequence shown here is derived from an EMBL/GenBank/DDBJ whole genome shotgun (WGS) entry which is preliminary data.</text>
</comment>
<proteinExistence type="predicted"/>
<gene>
    <name evidence="1" type="ORF">A3J56_01905</name>
</gene>
<dbReference type="EMBL" id="MFHQ01000037">
    <property type="protein sequence ID" value="OGF73694.1"/>
    <property type="molecule type" value="Genomic_DNA"/>
</dbReference>
<protein>
    <submittedName>
        <fullName evidence="1">Uncharacterized protein</fullName>
    </submittedName>
</protein>
<sequence>MVSDIETDSYALRGIPSDKQKEVLDALEKVGELMYVRAEDGEIRFGVDENKQDQIYSYEFDDDFDDDSYSFFAGEVTKKVQETVGNILGRRIRAHFVEETASMGELIWGENWEEDVALTEDEREMLS</sequence>
<evidence type="ECO:0000313" key="2">
    <source>
        <dbReference type="Proteomes" id="UP000178406"/>
    </source>
</evidence>
<accession>A0A1F5WDJ8</accession>
<evidence type="ECO:0000313" key="1">
    <source>
        <dbReference type="EMBL" id="OGF73694.1"/>
    </source>
</evidence>
<organism evidence="1 2">
    <name type="scientific">Candidatus Giovannonibacteria bacterium RIFCSPHIGHO2_02_FULL_46_20</name>
    <dbReference type="NCBI Taxonomy" id="1798338"/>
    <lineage>
        <taxon>Bacteria</taxon>
        <taxon>Candidatus Giovannoniibacteriota</taxon>
    </lineage>
</organism>